<dbReference type="PANTHER" id="PTHR48081:SF6">
    <property type="entry name" value="PEPTIDASE S9 PROLYL OLIGOPEPTIDASE CATALYTIC DOMAIN-CONTAINING PROTEIN"/>
    <property type="match status" value="1"/>
</dbReference>
<reference evidence="3" key="1">
    <citation type="journal article" date="2015" name="Nature">
        <title>Complex archaea that bridge the gap between prokaryotes and eukaryotes.</title>
        <authorList>
            <person name="Spang A."/>
            <person name="Saw J.H."/>
            <person name="Jorgensen S.L."/>
            <person name="Zaremba-Niedzwiedzka K."/>
            <person name="Martijn J."/>
            <person name="Lind A.E."/>
            <person name="van Eijk R."/>
            <person name="Schleper C."/>
            <person name="Guy L."/>
            <person name="Ettema T.J."/>
        </authorList>
    </citation>
    <scope>NUCLEOTIDE SEQUENCE</scope>
</reference>
<name>A0A0F8XSE4_9ZZZZ</name>
<dbReference type="InterPro" id="IPR049492">
    <property type="entry name" value="BD-FAE-like_dom"/>
</dbReference>
<accession>A0A0F8XSE4</accession>
<dbReference type="InterPro" id="IPR029058">
    <property type="entry name" value="AB_hydrolase_fold"/>
</dbReference>
<gene>
    <name evidence="3" type="ORF">LCGC14_2987270</name>
</gene>
<dbReference type="AlphaFoldDB" id="A0A0F8XSE4"/>
<protein>
    <recommendedName>
        <fullName evidence="2">BD-FAE-like domain-containing protein</fullName>
    </recommendedName>
</protein>
<dbReference type="Pfam" id="PF20434">
    <property type="entry name" value="BD-FAE"/>
    <property type="match status" value="1"/>
</dbReference>
<organism evidence="3">
    <name type="scientific">marine sediment metagenome</name>
    <dbReference type="NCBI Taxonomy" id="412755"/>
    <lineage>
        <taxon>unclassified sequences</taxon>
        <taxon>metagenomes</taxon>
        <taxon>ecological metagenomes</taxon>
    </lineage>
</organism>
<dbReference type="InterPro" id="IPR050300">
    <property type="entry name" value="GDXG_lipolytic_enzyme"/>
</dbReference>
<evidence type="ECO:0000259" key="2">
    <source>
        <dbReference type="Pfam" id="PF20434"/>
    </source>
</evidence>
<dbReference type="GO" id="GO:0016787">
    <property type="term" value="F:hydrolase activity"/>
    <property type="evidence" value="ECO:0007669"/>
    <property type="project" value="UniProtKB-KW"/>
</dbReference>
<keyword evidence="1" id="KW-0378">Hydrolase</keyword>
<evidence type="ECO:0000313" key="3">
    <source>
        <dbReference type="EMBL" id="KKK64135.1"/>
    </source>
</evidence>
<dbReference type="SUPFAM" id="SSF53474">
    <property type="entry name" value="alpha/beta-Hydrolases"/>
    <property type="match status" value="1"/>
</dbReference>
<evidence type="ECO:0000256" key="1">
    <source>
        <dbReference type="ARBA" id="ARBA00022801"/>
    </source>
</evidence>
<comment type="caution">
    <text evidence="3">The sequence shown here is derived from an EMBL/GenBank/DDBJ whole genome shotgun (WGS) entry which is preliminary data.</text>
</comment>
<proteinExistence type="predicted"/>
<dbReference type="Gene3D" id="3.40.50.1820">
    <property type="entry name" value="alpha/beta hydrolase"/>
    <property type="match status" value="1"/>
</dbReference>
<dbReference type="PANTHER" id="PTHR48081">
    <property type="entry name" value="AB HYDROLASE SUPERFAMILY PROTEIN C4A8.06C"/>
    <property type="match status" value="1"/>
</dbReference>
<feature type="non-terminal residue" evidence="3">
    <location>
        <position position="1"/>
    </location>
</feature>
<sequence>TYGYALTNDTIYLWPGKVPGENEAKHAPVIEPYTDGNGVWLADISNPALVVFEPEASVNNGGAVIVCPGGSYKKLAIINEGYEIAEWLNQVGFTAFVLQYRVPDKRAGALNDIQRAIRIVRNKADKWKLNPDKLGIIGFSAGGSLCARASTLFSEDTYARFDNIDLLSCRPDFTLLIYPAYLDKGENRSLTPELSIPPDTPLMFIFGTADDRVGNSSLVMTTALRDAEIPVELHFLPSGGHGYGLRPGNFAGETWPILAEHWLERILTNLR</sequence>
<dbReference type="EMBL" id="LAZR01061165">
    <property type="protein sequence ID" value="KKK64135.1"/>
    <property type="molecule type" value="Genomic_DNA"/>
</dbReference>
<feature type="domain" description="BD-FAE-like" evidence="2">
    <location>
        <begin position="52"/>
        <end position="152"/>
    </location>
</feature>